<comment type="caution">
    <text evidence="2">The sequence shown here is derived from an EMBL/GenBank/DDBJ whole genome shotgun (WGS) entry which is preliminary data.</text>
</comment>
<evidence type="ECO:0000313" key="3">
    <source>
        <dbReference type="Proteomes" id="UP001379235"/>
    </source>
</evidence>
<accession>A0ABU8S8M8</accession>
<proteinExistence type="predicted"/>
<evidence type="ECO:0000259" key="1">
    <source>
        <dbReference type="Pfam" id="PF13579"/>
    </source>
</evidence>
<dbReference type="Gene3D" id="3.40.50.2000">
    <property type="entry name" value="Glycogen Phosphorylase B"/>
    <property type="match status" value="2"/>
</dbReference>
<dbReference type="Proteomes" id="UP001379235">
    <property type="component" value="Unassembled WGS sequence"/>
</dbReference>
<reference evidence="2 3" key="1">
    <citation type="submission" date="2024-03" db="EMBL/GenBank/DDBJ databases">
        <authorList>
            <person name="Jo J.-H."/>
        </authorList>
    </citation>
    <scope>NUCLEOTIDE SEQUENCE [LARGE SCALE GENOMIC DNA]</scope>
    <source>
        <strain evidence="2 3">AS3R-12</strain>
    </source>
</reference>
<keyword evidence="3" id="KW-1185">Reference proteome</keyword>
<dbReference type="InterPro" id="IPR028098">
    <property type="entry name" value="Glyco_trans_4-like_N"/>
</dbReference>
<evidence type="ECO:0000313" key="2">
    <source>
        <dbReference type="EMBL" id="MEJ6010321.1"/>
    </source>
</evidence>
<dbReference type="Pfam" id="PF13579">
    <property type="entry name" value="Glyco_trans_4_4"/>
    <property type="match status" value="1"/>
</dbReference>
<organism evidence="2 3">
    <name type="scientific">Novosphingobium aquae</name>
    <dbReference type="NCBI Taxonomy" id="3133435"/>
    <lineage>
        <taxon>Bacteria</taxon>
        <taxon>Pseudomonadati</taxon>
        <taxon>Pseudomonadota</taxon>
        <taxon>Alphaproteobacteria</taxon>
        <taxon>Sphingomonadales</taxon>
        <taxon>Sphingomonadaceae</taxon>
        <taxon>Novosphingobium</taxon>
    </lineage>
</organism>
<dbReference type="EMBL" id="JBBHJY010000004">
    <property type="protein sequence ID" value="MEJ6010321.1"/>
    <property type="molecule type" value="Genomic_DNA"/>
</dbReference>
<dbReference type="RefSeq" id="WP_339966879.1">
    <property type="nucleotide sequence ID" value="NZ_JBBHJY010000004.1"/>
</dbReference>
<feature type="domain" description="Glycosyltransferase subfamily 4-like N-terminal" evidence="1">
    <location>
        <begin position="23"/>
        <end position="175"/>
    </location>
</feature>
<protein>
    <submittedName>
        <fullName evidence="2">Glycosyltransferase</fullName>
    </submittedName>
</protein>
<sequence>MTSPGALYISYDGMLEPLGQSQVLAYVERLTDTARVHIISFEKPADWADIARREVLQSRMAATGVTWHPLIYHKRPTLPATLFDLAQAVVVGTWLCARHGLGIVHARSYVAALAGWMIKLLTGAKLLFDMRGLWADERTDGGIWPEGGRLYRAVKRIEKTLLLGADHIVTLTHASKSVIEDFPYLKGRTHAPISVIPTCADLDRFTIGDGAKPQPFTLGYLGSIGTWYLFDEVLACFVLLRAKRPDARLLVINRNEQDLVRERAAAFAIPPQAIEIIAADHARVPEQVRRMSAGAAIIKPVFSKIASAPTKLAEYLGCGVPCLGNVGVGDMEMMLEDEGAGVALRDFSDAERARAVDRLLAMADDPATAAHCRAVALRHFSVETGAEDYRKIWLGLAS</sequence>
<dbReference type="SUPFAM" id="SSF53756">
    <property type="entry name" value="UDP-Glycosyltransferase/glycogen phosphorylase"/>
    <property type="match status" value="1"/>
</dbReference>
<gene>
    <name evidence="2" type="ORF">WG900_10360</name>
</gene>
<name>A0ABU8S8M8_9SPHN</name>